<dbReference type="SUPFAM" id="SSF141523">
    <property type="entry name" value="L,D-transpeptidase catalytic domain-like"/>
    <property type="match status" value="1"/>
</dbReference>
<keyword evidence="7 9" id="KW-0573">Peptidoglycan synthesis</keyword>
<comment type="caution">
    <text evidence="11">The sequence shown here is derived from an EMBL/GenBank/DDBJ whole genome shotgun (WGS) entry which is preliminary data.</text>
</comment>
<accession>A0ABW0KV94</accession>
<keyword evidence="5" id="KW-0378">Hydrolase</keyword>
<evidence type="ECO:0000256" key="2">
    <source>
        <dbReference type="ARBA" id="ARBA00005992"/>
    </source>
</evidence>
<evidence type="ECO:0000256" key="6">
    <source>
        <dbReference type="ARBA" id="ARBA00022960"/>
    </source>
</evidence>
<comment type="similarity">
    <text evidence="2">Belongs to the YkuD family.</text>
</comment>
<evidence type="ECO:0000256" key="8">
    <source>
        <dbReference type="ARBA" id="ARBA00023316"/>
    </source>
</evidence>
<keyword evidence="4" id="KW-0808">Transferase</keyword>
<keyword evidence="8 9" id="KW-0961">Cell wall biogenesis/degradation</keyword>
<dbReference type="InterPro" id="IPR050979">
    <property type="entry name" value="LD-transpeptidase"/>
</dbReference>
<dbReference type="InterPro" id="IPR038063">
    <property type="entry name" value="Transpep_catalytic_dom"/>
</dbReference>
<evidence type="ECO:0000259" key="10">
    <source>
        <dbReference type="PROSITE" id="PS52029"/>
    </source>
</evidence>
<dbReference type="CDD" id="cd16913">
    <property type="entry name" value="YkuD_like"/>
    <property type="match status" value="1"/>
</dbReference>
<organism evidence="11 12">
    <name type="scientific">Prosthecobacter fluviatilis</name>
    <dbReference type="NCBI Taxonomy" id="445931"/>
    <lineage>
        <taxon>Bacteria</taxon>
        <taxon>Pseudomonadati</taxon>
        <taxon>Verrucomicrobiota</taxon>
        <taxon>Verrucomicrobiia</taxon>
        <taxon>Verrucomicrobiales</taxon>
        <taxon>Verrucomicrobiaceae</taxon>
        <taxon>Prosthecobacter</taxon>
    </lineage>
</organism>
<evidence type="ECO:0000313" key="12">
    <source>
        <dbReference type="Proteomes" id="UP001596052"/>
    </source>
</evidence>
<keyword evidence="3" id="KW-0328">Glycosyltransferase</keyword>
<dbReference type="Gene3D" id="2.40.440.10">
    <property type="entry name" value="L,D-transpeptidase catalytic domain-like"/>
    <property type="match status" value="1"/>
</dbReference>
<feature type="domain" description="L,D-TPase catalytic" evidence="10">
    <location>
        <begin position="6"/>
        <end position="153"/>
    </location>
</feature>
<dbReference type="PANTHER" id="PTHR30582:SF24">
    <property type="entry name" value="L,D-TRANSPEPTIDASE ERFK_SRFK-RELATED"/>
    <property type="match status" value="1"/>
</dbReference>
<keyword evidence="6 9" id="KW-0133">Cell shape</keyword>
<comment type="pathway">
    <text evidence="1 9">Cell wall biogenesis; peptidoglycan biosynthesis.</text>
</comment>
<dbReference type="RefSeq" id="WP_377168802.1">
    <property type="nucleotide sequence ID" value="NZ_JBHSMQ010000006.1"/>
</dbReference>
<dbReference type="PANTHER" id="PTHR30582">
    <property type="entry name" value="L,D-TRANSPEPTIDASE"/>
    <property type="match status" value="1"/>
</dbReference>
<feature type="active site" description="Nucleophile" evidence="9">
    <location>
        <position position="129"/>
    </location>
</feature>
<evidence type="ECO:0000256" key="3">
    <source>
        <dbReference type="ARBA" id="ARBA00022676"/>
    </source>
</evidence>
<name>A0ABW0KV94_9BACT</name>
<dbReference type="PROSITE" id="PS52029">
    <property type="entry name" value="LD_TPASE"/>
    <property type="match status" value="1"/>
</dbReference>
<dbReference type="InterPro" id="IPR005490">
    <property type="entry name" value="LD_TPept_cat_dom"/>
</dbReference>
<protein>
    <submittedName>
        <fullName evidence="11">L,D-transpeptidase family protein</fullName>
    </submittedName>
</protein>
<gene>
    <name evidence="11" type="ORF">ACFQDI_16680</name>
</gene>
<sequence length="154" mass="17445">MNLASPRLEVSIGTQRLRLYDGMKLVREWPCSTSKFGIGFTEGSNKTPLGRFVVKEKHGHGAESGTIFKSRQPVGRWVPGMDTKSDFVLTRILWLHGTEPRNANTYQRYVYIHGTNDENAIGRPASHGCVRLRNQEMIELFDLVPEGTAVWIEE</sequence>
<feature type="active site" description="Proton donor/acceptor" evidence="9">
    <location>
        <position position="113"/>
    </location>
</feature>
<dbReference type="Pfam" id="PF03734">
    <property type="entry name" value="YkuD"/>
    <property type="match status" value="1"/>
</dbReference>
<evidence type="ECO:0000256" key="9">
    <source>
        <dbReference type="PROSITE-ProRule" id="PRU01373"/>
    </source>
</evidence>
<reference evidence="12" key="1">
    <citation type="journal article" date="2019" name="Int. J. Syst. Evol. Microbiol.">
        <title>The Global Catalogue of Microorganisms (GCM) 10K type strain sequencing project: providing services to taxonomists for standard genome sequencing and annotation.</title>
        <authorList>
            <consortium name="The Broad Institute Genomics Platform"/>
            <consortium name="The Broad Institute Genome Sequencing Center for Infectious Disease"/>
            <person name="Wu L."/>
            <person name="Ma J."/>
        </authorList>
    </citation>
    <scope>NUCLEOTIDE SEQUENCE [LARGE SCALE GENOMIC DNA]</scope>
    <source>
        <strain evidence="12">CGMCC 4.1469</strain>
    </source>
</reference>
<dbReference type="EMBL" id="JBHSMQ010000006">
    <property type="protein sequence ID" value="MFC5456502.1"/>
    <property type="molecule type" value="Genomic_DNA"/>
</dbReference>
<dbReference type="Proteomes" id="UP001596052">
    <property type="component" value="Unassembled WGS sequence"/>
</dbReference>
<evidence type="ECO:0000256" key="4">
    <source>
        <dbReference type="ARBA" id="ARBA00022679"/>
    </source>
</evidence>
<keyword evidence="12" id="KW-1185">Reference proteome</keyword>
<evidence type="ECO:0000313" key="11">
    <source>
        <dbReference type="EMBL" id="MFC5456502.1"/>
    </source>
</evidence>
<evidence type="ECO:0000256" key="7">
    <source>
        <dbReference type="ARBA" id="ARBA00022984"/>
    </source>
</evidence>
<evidence type="ECO:0000256" key="1">
    <source>
        <dbReference type="ARBA" id="ARBA00004752"/>
    </source>
</evidence>
<proteinExistence type="inferred from homology"/>
<evidence type="ECO:0000256" key="5">
    <source>
        <dbReference type="ARBA" id="ARBA00022801"/>
    </source>
</evidence>